<keyword evidence="3" id="KW-1185">Reference proteome</keyword>
<evidence type="ECO:0008006" key="4">
    <source>
        <dbReference type="Google" id="ProtNLM"/>
    </source>
</evidence>
<dbReference type="EMBL" id="CP002659">
    <property type="protein sequence ID" value="AEC02994.1"/>
    <property type="molecule type" value="Genomic_DNA"/>
</dbReference>
<dbReference type="GO" id="GO:0016020">
    <property type="term" value="C:membrane"/>
    <property type="evidence" value="ECO:0007669"/>
    <property type="project" value="InterPro"/>
</dbReference>
<evidence type="ECO:0000313" key="3">
    <source>
        <dbReference type="Proteomes" id="UP000007939"/>
    </source>
</evidence>
<dbReference type="eggNOG" id="COG0762">
    <property type="taxonomic scope" value="Bacteria"/>
</dbReference>
<dbReference type="HOGENOM" id="CLU_113320_0_0_12"/>
<dbReference type="RefSeq" id="WP_013740387.1">
    <property type="nucleotide sequence ID" value="NC_015436.1"/>
</dbReference>
<dbReference type="InterPro" id="IPR003425">
    <property type="entry name" value="CCB3/YggT"/>
</dbReference>
<evidence type="ECO:0000256" key="1">
    <source>
        <dbReference type="SAM" id="Phobius"/>
    </source>
</evidence>
<dbReference type="KEGG" id="scc:Spico_1796"/>
<organism evidence="2 3">
    <name type="scientific">Parasphaerochaeta coccoides (strain ATCC BAA-1237 / DSM 17374 / SPN1)</name>
    <name type="common">Sphaerochaeta coccoides</name>
    <dbReference type="NCBI Taxonomy" id="760011"/>
    <lineage>
        <taxon>Bacteria</taxon>
        <taxon>Pseudomonadati</taxon>
        <taxon>Spirochaetota</taxon>
        <taxon>Spirochaetia</taxon>
        <taxon>Spirochaetales</taxon>
        <taxon>Sphaerochaetaceae</taxon>
        <taxon>Parasphaerochaeta</taxon>
    </lineage>
</organism>
<gene>
    <name evidence="2" type="ordered locus">Spico_1796</name>
</gene>
<dbReference type="Pfam" id="PF02325">
    <property type="entry name" value="CCB3_YggT"/>
    <property type="match status" value="1"/>
</dbReference>
<feature type="transmembrane region" description="Helical" evidence="1">
    <location>
        <begin position="93"/>
        <end position="114"/>
    </location>
</feature>
<feature type="transmembrane region" description="Helical" evidence="1">
    <location>
        <begin position="12"/>
        <end position="31"/>
    </location>
</feature>
<dbReference type="OrthoDB" id="47652at2"/>
<sequence length="211" mass="24142">MPVYSNHPTFLMNLALTAAGVISIYSLVIWLRIIMTWMRSPSFQAFSASPFFRFIASITDPYLRLFSGVKFLKLRRIDLTPLMALLALNLARSILTLFGNTGILTLGMVLALLIRMLWQSLFNPAFIFFLILLIIRLVFCYRRTPNSSNYVMILDSALGWLFNGIQRRFYKDRIVPDRTLVIASLVALLVTWAVSFLLVILLANLVTRIPF</sequence>
<feature type="transmembrane region" description="Helical" evidence="1">
    <location>
        <begin position="181"/>
        <end position="206"/>
    </location>
</feature>
<dbReference type="AlphaFoldDB" id="F4GLV3"/>
<reference evidence="3" key="1">
    <citation type="submission" date="2011-04" db="EMBL/GenBank/DDBJ databases">
        <title>The complete genome of Spirochaeta coccoides DSM 17374.</title>
        <authorList>
            <person name="Lucas S."/>
            <person name="Copeland A."/>
            <person name="Lapidus A."/>
            <person name="Bruce D."/>
            <person name="Goodwin L."/>
            <person name="Pitluck S."/>
            <person name="Peters L."/>
            <person name="Kyrpides N."/>
            <person name="Mavromatis K."/>
            <person name="Pagani I."/>
            <person name="Ivanova N."/>
            <person name="Ovchinnikova G."/>
            <person name="Lu M."/>
            <person name="Detter J.C."/>
            <person name="Tapia R."/>
            <person name="Han C."/>
            <person name="Land M."/>
            <person name="Hauser L."/>
            <person name="Markowitz V."/>
            <person name="Cheng J.-F."/>
            <person name="Hugenholtz P."/>
            <person name="Woyke T."/>
            <person name="Wu D."/>
            <person name="Spring S."/>
            <person name="Schroeder M."/>
            <person name="Brambilla E."/>
            <person name="Klenk H.-P."/>
            <person name="Eisen J.A."/>
        </authorList>
    </citation>
    <scope>NUCLEOTIDE SEQUENCE [LARGE SCALE GENOMIC DNA]</scope>
    <source>
        <strain evidence="3">ATCC BAA-1237 / DSM 17374 / SPN1</strain>
    </source>
</reference>
<keyword evidence="1" id="KW-0812">Transmembrane</keyword>
<accession>F4GLV3</accession>
<keyword evidence="1" id="KW-1133">Transmembrane helix</keyword>
<proteinExistence type="predicted"/>
<protein>
    <recommendedName>
        <fullName evidence="4">YGGT family protein</fullName>
    </recommendedName>
</protein>
<dbReference type="STRING" id="760011.Spico_1796"/>
<name>F4GLV3_PARC1</name>
<feature type="transmembrane region" description="Helical" evidence="1">
    <location>
        <begin position="120"/>
        <end position="139"/>
    </location>
</feature>
<reference evidence="2 3" key="2">
    <citation type="journal article" date="2012" name="Stand. Genomic Sci.">
        <title>Complete genome sequence of the termite hindgut bacterium Spirochaeta coccoides type strain (SPN1(T)), reclassification in the genus Sphaerochaeta as Sphaerochaeta coccoides comb. nov. and emendations of the family Spirochaetaceae and the genus Sphaerochaeta.</title>
        <authorList>
            <person name="Abt B."/>
            <person name="Han C."/>
            <person name="Scheuner C."/>
            <person name="Lu M."/>
            <person name="Lapidus A."/>
            <person name="Nolan M."/>
            <person name="Lucas S."/>
            <person name="Hammon N."/>
            <person name="Deshpande S."/>
            <person name="Cheng J.F."/>
            <person name="Tapia R."/>
            <person name="Goodwin L.A."/>
            <person name="Pitluck S."/>
            <person name="Liolios K."/>
            <person name="Pagani I."/>
            <person name="Ivanova N."/>
            <person name="Mavromatis K."/>
            <person name="Mikhailova N."/>
            <person name="Huntemann M."/>
            <person name="Pati A."/>
            <person name="Chen A."/>
            <person name="Palaniappan K."/>
            <person name="Land M."/>
            <person name="Hauser L."/>
            <person name="Brambilla E.M."/>
            <person name="Rohde M."/>
            <person name="Spring S."/>
            <person name="Gronow S."/>
            <person name="Goker M."/>
            <person name="Woyke T."/>
            <person name="Bristow J."/>
            <person name="Eisen J.A."/>
            <person name="Markowitz V."/>
            <person name="Hugenholtz P."/>
            <person name="Kyrpides N.C."/>
            <person name="Klenk H.P."/>
            <person name="Detter J.C."/>
        </authorList>
    </citation>
    <scope>NUCLEOTIDE SEQUENCE [LARGE SCALE GENOMIC DNA]</scope>
    <source>
        <strain evidence="3">ATCC BAA-1237 / DSM 17374 / SPN1</strain>
    </source>
</reference>
<dbReference type="Proteomes" id="UP000007939">
    <property type="component" value="Chromosome"/>
</dbReference>
<evidence type="ECO:0000313" key="2">
    <source>
        <dbReference type="EMBL" id="AEC02994.1"/>
    </source>
</evidence>
<keyword evidence="1" id="KW-0472">Membrane</keyword>